<evidence type="ECO:0000313" key="1">
    <source>
        <dbReference type="EMBL" id="KAI4461957.1"/>
    </source>
</evidence>
<keyword evidence="1" id="KW-0675">Receptor</keyword>
<reference evidence="1" key="1">
    <citation type="submission" date="2022-04" db="EMBL/GenBank/DDBJ databases">
        <title>Chromosome-scale genome assembly of Holotrichia oblita Faldermann.</title>
        <authorList>
            <person name="Rongchong L."/>
        </authorList>
    </citation>
    <scope>NUCLEOTIDE SEQUENCE</scope>
    <source>
        <strain evidence="1">81SQS9</strain>
    </source>
</reference>
<proteinExistence type="predicted"/>
<dbReference type="Proteomes" id="UP001056778">
    <property type="component" value="Chromosome 5"/>
</dbReference>
<sequence>MRPDEVTTLLDNVDGNALLEIEYSLPSYASENSLCVTSKITEVTVERVDGSLGITLRGGAVIEHPHLSRPLVITQVRTNGPAYRTGLIRVGDRLLKVDNQPLINKTLMEAQKLLKDTSHVGTSFTTLTIEYDINNMESVKYATGPLLVEIDRQVNEDLGLMLSNCCDFAGDEIMTAGVYIANIIPASTADRCGALNVGDQLLAIDDVSLEEWNGGPDDAERLLRDATKLQILPYHTFQRIPSRNYHTPGQYPNSPSISGFSTMNSRRSRTRHRFIRQRSMSKSLETDSSASKNRPDDPFIISDIRIGSIAHRTGTLHAGDRLLAVDNKPLDHMTIENAFEILQMSTNDIVTLKIEKTETENSNLLLDSVVYTVELVRYGGPLGITISGSEDCMEPIILSGLTEGGLAEKTGALHVGDRILAINGESLQHRPLSDAIRLLQTSGDRIQLKIARTLNLRDNSEDSRCSYSSPGLISLDSAVHSWDSNTGETNEADQAENKDLESVISEPISYPDENQSKQRKHDSQLQFYSDADDTICPSPLPLPNYNFANTLKYESAGYNQSRGNFCDRLHGTFSNESIIDQEVHHVTLFKDSVYDDYGFSVSDGLYEKGVYINRIRKGGPADIVGMLKSYDRIIQVCLILSLVGDILDKFMDFQVNDTKTQDFDCCLTVPLIASAGDRIELVVSRNPYLNHCVEKMTVAESDCPQLDVDLENPRYDQNTYWGRAKHFLITTNPLNIFASDASLENARRIVTDYRCGRASPECLTEDELWRAKHLYDSAFHPDTGEKMQLIGRMSAQVPMNMLITGGMMVFYKSAPAVIFWQWLNQSFNAVVNYTNRSGDAHISDRQLFTSYVLATGGALVTALGLNKVLQVYKNMPPIVGRFVPFVAVAAANCVNIPLMRSQELKDGTPIYDEDNNRLALSKNAAKEGICQVILSRIGMAAPGMALTPFVMNHLERRGTLCRYPWMTLPTQIGLVGLCLTFATPLCCALFKQRAQIPFSRLEDEVQCYLIQVLDPNVPDNVYYNKGL</sequence>
<accession>A0ACB9T597</accession>
<organism evidence="1 2">
    <name type="scientific">Holotrichia oblita</name>
    <name type="common">Chafer beetle</name>
    <dbReference type="NCBI Taxonomy" id="644536"/>
    <lineage>
        <taxon>Eukaryota</taxon>
        <taxon>Metazoa</taxon>
        <taxon>Ecdysozoa</taxon>
        <taxon>Arthropoda</taxon>
        <taxon>Hexapoda</taxon>
        <taxon>Insecta</taxon>
        <taxon>Pterygota</taxon>
        <taxon>Neoptera</taxon>
        <taxon>Endopterygota</taxon>
        <taxon>Coleoptera</taxon>
        <taxon>Polyphaga</taxon>
        <taxon>Scarabaeiformia</taxon>
        <taxon>Scarabaeidae</taxon>
        <taxon>Melolonthinae</taxon>
        <taxon>Holotrichia</taxon>
    </lineage>
</organism>
<dbReference type="EMBL" id="CM043019">
    <property type="protein sequence ID" value="KAI4461957.1"/>
    <property type="molecule type" value="Genomic_DNA"/>
</dbReference>
<name>A0ACB9T597_HOLOL</name>
<gene>
    <name evidence="1" type="ORF">MML48_5g00010530</name>
</gene>
<comment type="caution">
    <text evidence="1">The sequence shown here is derived from an EMBL/GenBank/DDBJ whole genome shotgun (WGS) entry which is preliminary data.</text>
</comment>
<evidence type="ECO:0000313" key="2">
    <source>
        <dbReference type="Proteomes" id="UP001056778"/>
    </source>
</evidence>
<protein>
    <submittedName>
        <fullName evidence="1">Glutamate receptor-interacting protein grip</fullName>
    </submittedName>
</protein>
<keyword evidence="2" id="KW-1185">Reference proteome</keyword>